<dbReference type="InterPro" id="IPR000944">
    <property type="entry name" value="Tscrpt_reg_Rrf2"/>
</dbReference>
<dbReference type="GO" id="GO:0005829">
    <property type="term" value="C:cytosol"/>
    <property type="evidence" value="ECO:0007669"/>
    <property type="project" value="TreeGrafter"/>
</dbReference>
<dbReference type="GO" id="GO:0003677">
    <property type="term" value="F:DNA binding"/>
    <property type="evidence" value="ECO:0007669"/>
    <property type="project" value="UniProtKB-KW"/>
</dbReference>
<evidence type="ECO:0000256" key="1">
    <source>
        <dbReference type="ARBA" id="ARBA00023125"/>
    </source>
</evidence>
<accession>A0A1E1EYA6</accession>
<dbReference type="InterPro" id="IPR036390">
    <property type="entry name" value="WH_DNA-bd_sf"/>
</dbReference>
<keyword evidence="1" id="KW-0238">DNA-binding</keyword>
<dbReference type="InterPro" id="IPR036388">
    <property type="entry name" value="WH-like_DNA-bd_sf"/>
</dbReference>
<protein>
    <submittedName>
        <fullName evidence="2">Rrf2 family transcriptional regulator</fullName>
    </submittedName>
</protein>
<dbReference type="PROSITE" id="PS51197">
    <property type="entry name" value="HTH_RRF2_2"/>
    <property type="match status" value="1"/>
</dbReference>
<dbReference type="NCBIfam" id="TIGR00738">
    <property type="entry name" value="rrf2_super"/>
    <property type="match status" value="1"/>
</dbReference>
<dbReference type="SUPFAM" id="SSF46785">
    <property type="entry name" value="Winged helix' DNA-binding domain"/>
    <property type="match status" value="1"/>
</dbReference>
<organism evidence="2 3">
    <name type="scientific">Sphingobium cloacae</name>
    <dbReference type="NCBI Taxonomy" id="120107"/>
    <lineage>
        <taxon>Bacteria</taxon>
        <taxon>Pseudomonadati</taxon>
        <taxon>Pseudomonadota</taxon>
        <taxon>Alphaproteobacteria</taxon>
        <taxon>Sphingomonadales</taxon>
        <taxon>Sphingomonadaceae</taxon>
        <taxon>Sphingobium</taxon>
    </lineage>
</organism>
<dbReference type="GO" id="GO:0003700">
    <property type="term" value="F:DNA-binding transcription factor activity"/>
    <property type="evidence" value="ECO:0007669"/>
    <property type="project" value="TreeGrafter"/>
</dbReference>
<dbReference type="RefSeq" id="WP_066516560.1">
    <property type="nucleotide sequence ID" value="NZ_AP017655.1"/>
</dbReference>
<proteinExistence type="predicted"/>
<dbReference type="OrthoDB" id="9802344at2"/>
<dbReference type="Proteomes" id="UP000218272">
    <property type="component" value="Chromosome SCLO_1"/>
</dbReference>
<gene>
    <name evidence="2" type="ORF">SCLO_1002170</name>
</gene>
<name>A0A1E1EYA6_9SPHN</name>
<dbReference type="Pfam" id="PF02082">
    <property type="entry name" value="Rrf2"/>
    <property type="match status" value="1"/>
</dbReference>
<dbReference type="EMBL" id="AP017655">
    <property type="protein sequence ID" value="BAV63257.1"/>
    <property type="molecule type" value="Genomic_DNA"/>
</dbReference>
<reference evidence="2 3" key="1">
    <citation type="submission" date="2016-10" db="EMBL/GenBank/DDBJ databases">
        <title>Complete Genome Sequence of the Nonylphenol-Degrading Bacterium Sphingobium cloacae JCM 10874T.</title>
        <authorList>
            <person name="Ootsuka M."/>
            <person name="Nishizawa T."/>
            <person name="Ohta H."/>
        </authorList>
    </citation>
    <scope>NUCLEOTIDE SEQUENCE [LARGE SCALE GENOMIC DNA]</scope>
    <source>
        <strain evidence="2 3">JCM 10874</strain>
    </source>
</reference>
<evidence type="ECO:0000313" key="3">
    <source>
        <dbReference type="Proteomes" id="UP000218272"/>
    </source>
</evidence>
<keyword evidence="3" id="KW-1185">Reference proteome</keyword>
<dbReference type="Gene3D" id="1.10.10.10">
    <property type="entry name" value="Winged helix-like DNA-binding domain superfamily/Winged helix DNA-binding domain"/>
    <property type="match status" value="1"/>
</dbReference>
<dbReference type="KEGG" id="sclo:SCLO_1002170"/>
<evidence type="ECO:0000313" key="2">
    <source>
        <dbReference type="EMBL" id="BAV63257.1"/>
    </source>
</evidence>
<dbReference type="PANTHER" id="PTHR33221">
    <property type="entry name" value="WINGED HELIX-TURN-HELIX TRANSCRIPTIONAL REGULATOR, RRF2 FAMILY"/>
    <property type="match status" value="1"/>
</dbReference>
<sequence>MKLTLFTDYAMRTLLYLGARPERLCSIGEVAQAYRISQNHLMKVVVELVRSGHVESVRGRSGGIRLGMPPEEINVGAVVRHTEDGFDLVDCGSCIVAPACGLTGVLKEALGAFMSVLDRYTLADLLAKRGDIAAIFASQEIGALDAAPIRKRRQELALQKEA</sequence>
<dbReference type="PANTHER" id="PTHR33221:SF4">
    <property type="entry name" value="HTH-TYPE TRANSCRIPTIONAL REPRESSOR NSRR"/>
    <property type="match status" value="1"/>
</dbReference>
<dbReference type="AlphaFoldDB" id="A0A1E1EYA6"/>